<proteinExistence type="predicted"/>
<name>A0ABQ6W0A2_9EURO</name>
<accession>A0ABQ6W0A2</accession>
<evidence type="ECO:0000313" key="2">
    <source>
        <dbReference type="Proteomes" id="UP000325395"/>
    </source>
</evidence>
<gene>
    <name evidence="1" type="ORF">BDV36DRAFT_277438</name>
</gene>
<dbReference type="Proteomes" id="UP000325395">
    <property type="component" value="Unassembled WGS sequence"/>
</dbReference>
<dbReference type="EMBL" id="ML735932">
    <property type="protein sequence ID" value="KAE8410552.1"/>
    <property type="molecule type" value="Genomic_DNA"/>
</dbReference>
<reference evidence="1 2" key="1">
    <citation type="submission" date="2019-04" db="EMBL/GenBank/DDBJ databases">
        <authorList>
            <consortium name="DOE Joint Genome Institute"/>
            <person name="Mondo S."/>
            <person name="Kjaerbolling I."/>
            <person name="Vesth T."/>
            <person name="Frisvad J.C."/>
            <person name="Nybo J.L."/>
            <person name="Theobald S."/>
            <person name="Kildgaard S."/>
            <person name="Isbrandt T."/>
            <person name="Kuo A."/>
            <person name="Sato A."/>
            <person name="Lyhne E.K."/>
            <person name="Kogle M.E."/>
            <person name="Wiebenga A."/>
            <person name="Kun R.S."/>
            <person name="Lubbers R.J."/>
            <person name="Makela M.R."/>
            <person name="Barry K."/>
            <person name="Chovatia M."/>
            <person name="Clum A."/>
            <person name="Daum C."/>
            <person name="Haridas S."/>
            <person name="He G."/>
            <person name="LaButti K."/>
            <person name="Lipzen A."/>
            <person name="Riley R."/>
            <person name="Salamov A."/>
            <person name="Simmons B.A."/>
            <person name="Magnuson J.K."/>
            <person name="Henrissat B."/>
            <person name="Mortensen U.H."/>
            <person name="Larsen T.O."/>
            <person name="Devries R.P."/>
            <person name="Grigoriev I.V."/>
            <person name="Machida M."/>
            <person name="Baker S.E."/>
            <person name="Andersen M.R."/>
            <person name="Cantor M.N."/>
            <person name="Hua S.X."/>
        </authorList>
    </citation>
    <scope>NUCLEOTIDE SEQUENCE [LARGE SCALE GENOMIC DNA]</scope>
    <source>
        <strain evidence="1 2">CBS 117616</strain>
    </source>
</reference>
<keyword evidence="2" id="KW-1185">Reference proteome</keyword>
<protein>
    <submittedName>
        <fullName evidence="1">Uncharacterized protein</fullName>
    </submittedName>
</protein>
<sequence>MIGNQTRMVVDSSAMGFRFLLMGSILGSVDLVYGEVWTRRTVCTSTSCVGSDIILQGR</sequence>
<organism evidence="1 2">
    <name type="scientific">Aspergillus pseudocaelatus</name>
    <dbReference type="NCBI Taxonomy" id="1825620"/>
    <lineage>
        <taxon>Eukaryota</taxon>
        <taxon>Fungi</taxon>
        <taxon>Dikarya</taxon>
        <taxon>Ascomycota</taxon>
        <taxon>Pezizomycotina</taxon>
        <taxon>Eurotiomycetes</taxon>
        <taxon>Eurotiomycetidae</taxon>
        <taxon>Eurotiales</taxon>
        <taxon>Aspergillaceae</taxon>
        <taxon>Aspergillus</taxon>
        <taxon>Aspergillus subgen. Circumdati</taxon>
    </lineage>
</organism>
<evidence type="ECO:0000313" key="1">
    <source>
        <dbReference type="EMBL" id="KAE8410552.1"/>
    </source>
</evidence>